<dbReference type="Gene3D" id="3.30.420.10">
    <property type="entry name" value="Ribonuclease H-like superfamily/Ribonuclease H"/>
    <property type="match status" value="1"/>
</dbReference>
<reference evidence="3" key="1">
    <citation type="journal article" date="2019" name="Int. J. Syst. Evol. Microbiol.">
        <title>The Global Catalogue of Microorganisms (GCM) 10K type strain sequencing project: providing services to taxonomists for standard genome sequencing and annotation.</title>
        <authorList>
            <consortium name="The Broad Institute Genomics Platform"/>
            <consortium name="The Broad Institute Genome Sequencing Center for Infectious Disease"/>
            <person name="Wu L."/>
            <person name="Ma J."/>
        </authorList>
    </citation>
    <scope>NUCLEOTIDE SEQUENCE [LARGE SCALE GENOMIC DNA]</scope>
    <source>
        <strain evidence="3">NBRC 12467</strain>
    </source>
</reference>
<organism evidence="2 3">
    <name type="scientific">Gluconobacter sphaericus NBRC 12467</name>
    <dbReference type="NCBI Taxonomy" id="1307951"/>
    <lineage>
        <taxon>Bacteria</taxon>
        <taxon>Pseudomonadati</taxon>
        <taxon>Pseudomonadota</taxon>
        <taxon>Alphaproteobacteria</taxon>
        <taxon>Acetobacterales</taxon>
        <taxon>Acetobacteraceae</taxon>
        <taxon>Gluconobacter</taxon>
    </lineage>
</organism>
<dbReference type="SUPFAM" id="SSF53098">
    <property type="entry name" value="Ribonuclease H-like"/>
    <property type="match status" value="1"/>
</dbReference>
<dbReference type="Proteomes" id="UP001156708">
    <property type="component" value="Unassembled WGS sequence"/>
</dbReference>
<dbReference type="InterPro" id="IPR010260">
    <property type="entry name" value="AlpA"/>
</dbReference>
<dbReference type="Gene3D" id="1.10.238.160">
    <property type="match status" value="1"/>
</dbReference>
<protein>
    <recommendedName>
        <fullName evidence="1">Exonuclease domain-containing protein</fullName>
    </recommendedName>
</protein>
<keyword evidence="3" id="KW-1185">Reference proteome</keyword>
<dbReference type="GO" id="GO:0003676">
    <property type="term" value="F:nucleic acid binding"/>
    <property type="evidence" value="ECO:0007669"/>
    <property type="project" value="InterPro"/>
</dbReference>
<dbReference type="RefSeq" id="WP_255320903.1">
    <property type="nucleotide sequence ID" value="NZ_BARA01000114.1"/>
</dbReference>
<dbReference type="Pfam" id="PF05930">
    <property type="entry name" value="Phage_AlpA"/>
    <property type="match status" value="1"/>
</dbReference>
<evidence type="ECO:0000313" key="3">
    <source>
        <dbReference type="Proteomes" id="UP001156708"/>
    </source>
</evidence>
<name>A0AA37SIX6_9PROT</name>
<dbReference type="CDD" id="cd06127">
    <property type="entry name" value="DEDDh"/>
    <property type="match status" value="1"/>
</dbReference>
<dbReference type="InterPro" id="IPR013520">
    <property type="entry name" value="Ribonucl_H"/>
</dbReference>
<dbReference type="GO" id="GO:0006259">
    <property type="term" value="P:DNA metabolic process"/>
    <property type="evidence" value="ECO:0007669"/>
    <property type="project" value="UniProtKB-ARBA"/>
</dbReference>
<proteinExistence type="predicted"/>
<accession>A0AA37SIX6</accession>
<evidence type="ECO:0000259" key="1">
    <source>
        <dbReference type="Pfam" id="PF00929"/>
    </source>
</evidence>
<comment type="caution">
    <text evidence="2">The sequence shown here is derived from an EMBL/GenBank/DDBJ whole genome shotgun (WGS) entry which is preliminary data.</text>
</comment>
<dbReference type="InterPro" id="IPR012337">
    <property type="entry name" value="RNaseH-like_sf"/>
</dbReference>
<dbReference type="Pfam" id="PF00929">
    <property type="entry name" value="RNase_T"/>
    <property type="match status" value="1"/>
</dbReference>
<dbReference type="EMBL" id="BSNZ01000061">
    <property type="protein sequence ID" value="GLQ86320.1"/>
    <property type="molecule type" value="Genomic_DNA"/>
</dbReference>
<dbReference type="InterPro" id="IPR036397">
    <property type="entry name" value="RNaseH_sf"/>
</dbReference>
<feature type="domain" description="Exonuclease" evidence="1">
    <location>
        <begin position="2"/>
        <end position="107"/>
    </location>
</feature>
<dbReference type="AlphaFoldDB" id="A0AA37SIX6"/>
<evidence type="ECO:0000313" key="2">
    <source>
        <dbReference type="EMBL" id="GLQ86320.1"/>
    </source>
</evidence>
<dbReference type="GO" id="GO:0004527">
    <property type="term" value="F:exonuclease activity"/>
    <property type="evidence" value="ECO:0007669"/>
    <property type="project" value="UniProtKB-ARBA"/>
</dbReference>
<sequence length="210" mass="23237">MQLAAVLTDEHGQEDACVNIIIRPEGWTVPDAAAAIHGITTEKAARYGIREQVAAVLFYDLTCRADLLVAHNIKFDRQIVATMYARAKRSEWKLPEAQFCTMEAAALLVNLPPTPRMRAAGIIKPKAPLSRKTQGGMGMSETLEQLLTAQEVANKLRTTPSNLYRKIKAGRFPAPIQLSVRCVRWRESDVARWLNSLPTSVPSEADLETA</sequence>
<gene>
    <name evidence="2" type="ORF">GCM10007872_32350</name>
</gene>